<keyword evidence="3" id="KW-0812">Transmembrane</keyword>
<evidence type="ECO:0000259" key="4">
    <source>
        <dbReference type="Pfam" id="PF20237"/>
    </source>
</evidence>
<proteinExistence type="predicted"/>
<feature type="coiled-coil region" evidence="1">
    <location>
        <begin position="525"/>
        <end position="552"/>
    </location>
</feature>
<feature type="region of interest" description="Disordered" evidence="2">
    <location>
        <begin position="553"/>
        <end position="572"/>
    </location>
</feature>
<dbReference type="OrthoDB" id="5416037at2759"/>
<sequence length="839" mass="92738">MAERDLKTLDETPQHSSSRETLADLPTNVPARKGSSISSSRAKRPKQRIEEKTKQSSRPASPTWEDIDEDRPRRKGKPTPTQRANTSSRRIKTISSSQLGTVREEGAGSGQDVLGFFPKLSRILENKENSSSRRRSSGSVTSGSERNLYSVRSNRSGSIEANDVAERRATRHRHRSQQRRAELLMNPSMLSVVSGATNSSGTSSGSGSTITQRSYDKSSSERRRRSGEHNRHSTRRCERSVSPSAMGSRTNHAMDRSNVFAFMVPDVPEENNIEASHTSSSSSAYAGSDAGSSHTPATSVTSSSPSPSMHRTRLIRDGWNVHEKARSDDTASVRGSSSERSLRSRRGGQRQSNTRDGIDTDRGSSGRSEQREGMDAPLTEDYQYEDRADYLRHQYDEALRHQRQHQAAMQAYYQHAESFPRFPAQRSNDEYSGAAADYYYPSASAPETPSNQPKQVMQYARSIPEQQQARAHSNQSLTKSPEPSKTILVGYEALAAKLSSTDQSDPNGPLRPIYRKFEHLNHRILLYLQDEVAELEDELRRLDESIAQASARAAGKEKSLPASRRAEAKAGTEAHHRRVELLGRIFMKIGQYNQAFSSYHTLLSSSTPAAAPDIATYESYLTSQKPLVDAESRFLSAPADLITPLSHASASARRHHGSTTTTMTTMTTTADTSLGDVRWAIWGLPLALAVPLLAFRVVSGLWGRMMVLVLVVAAGAGVVSQHAQGVQTGKRREGRHGTHEEEGEGGGLVVEGWLREWGFGVAVYVLSWLSSSGLGRCILRRWRRWRRLYDRIGRLVACLLACLPRTGGRIMGDWGNGFGVGTEARVDCFGWKRKHLGCA</sequence>
<feature type="compositionally biased region" description="Polar residues" evidence="2">
    <location>
        <begin position="464"/>
        <end position="483"/>
    </location>
</feature>
<accession>A0A6A6H3B5</accession>
<dbReference type="PANTHER" id="PTHR34502:SF6">
    <property type="entry name" value="DUF6594 DOMAIN-CONTAINING PROTEIN"/>
    <property type="match status" value="1"/>
</dbReference>
<protein>
    <recommendedName>
        <fullName evidence="4">DUF6594 domain-containing protein</fullName>
    </recommendedName>
</protein>
<feature type="compositionally biased region" description="Basic and acidic residues" evidence="2">
    <location>
        <begin position="314"/>
        <end position="331"/>
    </location>
</feature>
<feature type="compositionally biased region" description="Basic and acidic residues" evidence="2">
    <location>
        <begin position="214"/>
        <end position="239"/>
    </location>
</feature>
<feature type="region of interest" description="Disordered" evidence="2">
    <location>
        <begin position="272"/>
        <end position="381"/>
    </location>
</feature>
<feature type="transmembrane region" description="Helical" evidence="3">
    <location>
        <begin position="757"/>
        <end position="779"/>
    </location>
</feature>
<dbReference type="EMBL" id="ML991816">
    <property type="protein sequence ID" value="KAF2232387.1"/>
    <property type="molecule type" value="Genomic_DNA"/>
</dbReference>
<feature type="compositionally biased region" description="Basic and acidic residues" evidence="2">
    <location>
        <begin position="356"/>
        <end position="374"/>
    </location>
</feature>
<feature type="compositionally biased region" description="Polar residues" evidence="2">
    <location>
        <begin position="241"/>
        <end position="251"/>
    </location>
</feature>
<keyword evidence="1" id="KW-0175">Coiled coil</keyword>
<evidence type="ECO:0000256" key="3">
    <source>
        <dbReference type="SAM" id="Phobius"/>
    </source>
</evidence>
<feature type="region of interest" description="Disordered" evidence="2">
    <location>
        <begin position="725"/>
        <end position="744"/>
    </location>
</feature>
<evidence type="ECO:0000313" key="6">
    <source>
        <dbReference type="Proteomes" id="UP000800092"/>
    </source>
</evidence>
<feature type="transmembrane region" description="Helical" evidence="3">
    <location>
        <begin position="705"/>
        <end position="723"/>
    </location>
</feature>
<feature type="region of interest" description="Disordered" evidence="2">
    <location>
        <begin position="1"/>
        <end position="113"/>
    </location>
</feature>
<dbReference type="AlphaFoldDB" id="A0A6A6H3B5"/>
<feature type="compositionally biased region" description="Polar residues" evidence="2">
    <location>
        <begin position="150"/>
        <end position="159"/>
    </location>
</feature>
<keyword evidence="3" id="KW-0472">Membrane</keyword>
<evidence type="ECO:0000256" key="1">
    <source>
        <dbReference type="SAM" id="Coils"/>
    </source>
</evidence>
<feature type="compositionally biased region" description="Basic residues" evidence="2">
    <location>
        <begin position="169"/>
        <end position="178"/>
    </location>
</feature>
<feature type="compositionally biased region" description="Low complexity" evidence="2">
    <location>
        <begin position="191"/>
        <end position="213"/>
    </location>
</feature>
<dbReference type="InterPro" id="IPR046529">
    <property type="entry name" value="DUF6594"/>
</dbReference>
<name>A0A6A6H3B5_VIRVR</name>
<evidence type="ECO:0000256" key="2">
    <source>
        <dbReference type="SAM" id="MobiDB-lite"/>
    </source>
</evidence>
<evidence type="ECO:0000313" key="5">
    <source>
        <dbReference type="EMBL" id="KAF2232387.1"/>
    </source>
</evidence>
<feature type="compositionally biased region" description="Basic and acidic residues" evidence="2">
    <location>
        <begin position="554"/>
        <end position="572"/>
    </location>
</feature>
<feature type="transmembrane region" description="Helical" evidence="3">
    <location>
        <begin position="679"/>
        <end position="698"/>
    </location>
</feature>
<keyword evidence="3" id="KW-1133">Transmembrane helix</keyword>
<keyword evidence="6" id="KW-1185">Reference proteome</keyword>
<feature type="region of interest" description="Disordered" evidence="2">
    <location>
        <begin position="126"/>
        <end position="253"/>
    </location>
</feature>
<dbReference type="Pfam" id="PF20237">
    <property type="entry name" value="DUF6594"/>
    <property type="match status" value="1"/>
</dbReference>
<feature type="region of interest" description="Disordered" evidence="2">
    <location>
        <begin position="442"/>
        <end position="483"/>
    </location>
</feature>
<feature type="domain" description="DUF6594" evidence="4">
    <location>
        <begin position="491"/>
        <end position="720"/>
    </location>
</feature>
<reference evidence="5" key="1">
    <citation type="journal article" date="2020" name="Stud. Mycol.">
        <title>101 Dothideomycetes genomes: a test case for predicting lifestyles and emergence of pathogens.</title>
        <authorList>
            <person name="Haridas S."/>
            <person name="Albert R."/>
            <person name="Binder M."/>
            <person name="Bloem J."/>
            <person name="Labutti K."/>
            <person name="Salamov A."/>
            <person name="Andreopoulos B."/>
            <person name="Baker S."/>
            <person name="Barry K."/>
            <person name="Bills G."/>
            <person name="Bluhm B."/>
            <person name="Cannon C."/>
            <person name="Castanera R."/>
            <person name="Culley D."/>
            <person name="Daum C."/>
            <person name="Ezra D."/>
            <person name="Gonzalez J."/>
            <person name="Henrissat B."/>
            <person name="Kuo A."/>
            <person name="Liang C."/>
            <person name="Lipzen A."/>
            <person name="Lutzoni F."/>
            <person name="Magnuson J."/>
            <person name="Mondo S."/>
            <person name="Nolan M."/>
            <person name="Ohm R."/>
            <person name="Pangilinan J."/>
            <person name="Park H.-J."/>
            <person name="Ramirez L."/>
            <person name="Alfaro M."/>
            <person name="Sun H."/>
            <person name="Tritt A."/>
            <person name="Yoshinaga Y."/>
            <person name="Zwiers L.-H."/>
            <person name="Turgeon B."/>
            <person name="Goodwin S."/>
            <person name="Spatafora J."/>
            <person name="Crous P."/>
            <person name="Grigoriev I."/>
        </authorList>
    </citation>
    <scope>NUCLEOTIDE SEQUENCE</scope>
    <source>
        <strain evidence="5">Tuck. ex Michener</strain>
    </source>
</reference>
<dbReference type="PANTHER" id="PTHR34502">
    <property type="entry name" value="DUF6594 DOMAIN-CONTAINING PROTEIN-RELATED"/>
    <property type="match status" value="1"/>
</dbReference>
<gene>
    <name evidence="5" type="ORF">EV356DRAFT_251414</name>
</gene>
<feature type="compositionally biased region" description="Basic and acidic residues" evidence="2">
    <location>
        <begin position="1"/>
        <end position="22"/>
    </location>
</feature>
<feature type="compositionally biased region" description="Low complexity" evidence="2">
    <location>
        <begin position="137"/>
        <end position="146"/>
    </location>
</feature>
<dbReference type="Proteomes" id="UP000800092">
    <property type="component" value="Unassembled WGS sequence"/>
</dbReference>
<feature type="compositionally biased region" description="Low complexity" evidence="2">
    <location>
        <begin position="275"/>
        <end position="308"/>
    </location>
</feature>
<organism evidence="5 6">
    <name type="scientific">Viridothelium virens</name>
    <name type="common">Speckled blister lichen</name>
    <name type="synonym">Trypethelium virens</name>
    <dbReference type="NCBI Taxonomy" id="1048519"/>
    <lineage>
        <taxon>Eukaryota</taxon>
        <taxon>Fungi</taxon>
        <taxon>Dikarya</taxon>
        <taxon>Ascomycota</taxon>
        <taxon>Pezizomycotina</taxon>
        <taxon>Dothideomycetes</taxon>
        <taxon>Dothideomycetes incertae sedis</taxon>
        <taxon>Trypetheliales</taxon>
        <taxon>Trypetheliaceae</taxon>
        <taxon>Viridothelium</taxon>
    </lineage>
</organism>